<comment type="cofactor">
    <cofactor evidence="8">
        <name>Mg(2+)</name>
        <dbReference type="ChEBI" id="CHEBI:18420"/>
    </cofactor>
</comment>
<dbReference type="HAMAP" id="MF_00101">
    <property type="entry name" value="AcpS"/>
    <property type="match status" value="1"/>
</dbReference>
<dbReference type="GO" id="GO:0005737">
    <property type="term" value="C:cytoplasm"/>
    <property type="evidence" value="ECO:0007669"/>
    <property type="project" value="UniProtKB-SubCell"/>
</dbReference>
<evidence type="ECO:0000313" key="10">
    <source>
        <dbReference type="EMBL" id="AUJ31429.1"/>
    </source>
</evidence>
<feature type="binding site" evidence="8">
    <location>
        <position position="58"/>
    </location>
    <ligand>
        <name>Mg(2+)</name>
        <dbReference type="ChEBI" id="CHEBI:18420"/>
    </ligand>
</feature>
<evidence type="ECO:0000256" key="2">
    <source>
        <dbReference type="ARBA" id="ARBA00022679"/>
    </source>
</evidence>
<dbReference type="Proteomes" id="UP000324497">
    <property type="component" value="Chromosome"/>
</dbReference>
<keyword evidence="8" id="KW-0963">Cytoplasm</keyword>
<dbReference type="Pfam" id="PF01648">
    <property type="entry name" value="ACPS"/>
    <property type="match status" value="1"/>
</dbReference>
<keyword evidence="6 8" id="KW-0443">Lipid metabolism</keyword>
<evidence type="ECO:0000256" key="8">
    <source>
        <dbReference type="HAMAP-Rule" id="MF_00101"/>
    </source>
</evidence>
<feature type="binding site" evidence="8">
    <location>
        <position position="8"/>
    </location>
    <ligand>
        <name>Mg(2+)</name>
        <dbReference type="ChEBI" id="CHEBI:18420"/>
    </ligand>
</feature>
<dbReference type="GO" id="GO:0000287">
    <property type="term" value="F:magnesium ion binding"/>
    <property type="evidence" value="ECO:0007669"/>
    <property type="project" value="UniProtKB-UniRule"/>
</dbReference>
<evidence type="ECO:0000259" key="9">
    <source>
        <dbReference type="Pfam" id="PF01648"/>
    </source>
</evidence>
<evidence type="ECO:0000256" key="6">
    <source>
        <dbReference type="ARBA" id="ARBA00023098"/>
    </source>
</evidence>
<dbReference type="InterPro" id="IPR002582">
    <property type="entry name" value="ACPS"/>
</dbReference>
<protein>
    <recommendedName>
        <fullName evidence="8">Holo-[acyl-carrier-protein] synthase</fullName>
        <shortName evidence="8">Holo-ACP synthase</shortName>
        <ecNumber evidence="8">2.7.8.7</ecNumber>
    </recommendedName>
    <alternativeName>
        <fullName evidence="8">4'-phosphopantetheinyl transferase AcpS</fullName>
    </alternativeName>
</protein>
<dbReference type="InterPro" id="IPR004568">
    <property type="entry name" value="Ppantetheine-prot_Trfase_dom"/>
</dbReference>
<dbReference type="NCBIfam" id="TIGR00556">
    <property type="entry name" value="pantethn_trn"/>
    <property type="match status" value="1"/>
</dbReference>
<keyword evidence="2 8" id="KW-0808">Transferase</keyword>
<dbReference type="EMBL" id="CP018180">
    <property type="protein sequence ID" value="AUJ31429.1"/>
    <property type="molecule type" value="Genomic_DNA"/>
</dbReference>
<evidence type="ECO:0000313" key="11">
    <source>
        <dbReference type="Proteomes" id="UP000324497"/>
    </source>
</evidence>
<feature type="domain" description="4'-phosphopantetheinyl transferase" evidence="9">
    <location>
        <begin position="4"/>
        <end position="100"/>
    </location>
</feature>
<accession>A0A3Q8CBA2</accession>
<dbReference type="GO" id="GO:0008897">
    <property type="term" value="F:holo-[acyl-carrier-protein] synthase activity"/>
    <property type="evidence" value="ECO:0007669"/>
    <property type="project" value="UniProtKB-UniRule"/>
</dbReference>
<name>A0A3Q8CBA2_9LACO</name>
<gene>
    <name evidence="8" type="primary">acpS</name>
    <name evidence="10" type="ORF">BSQ50_01930</name>
</gene>
<reference evidence="10 11" key="1">
    <citation type="submission" date="2016-11" db="EMBL/GenBank/DDBJ databases">
        <title>Interaction between Lactobacillus species and yeast in water kefir.</title>
        <authorList>
            <person name="Behr J."/>
            <person name="Xu D."/>
            <person name="Vogel R.F."/>
        </authorList>
    </citation>
    <scope>NUCLEOTIDE SEQUENCE [LARGE SCALE GENOMIC DNA]</scope>
    <source>
        <strain evidence="10 11">TMW 1.1827</strain>
    </source>
</reference>
<keyword evidence="3 8" id="KW-0479">Metal-binding</keyword>
<dbReference type="EC" id="2.7.8.7" evidence="8"/>
<dbReference type="AlphaFoldDB" id="A0A3Q8CBA2"/>
<keyword evidence="1 8" id="KW-0444">Lipid biosynthesis</keyword>
<keyword evidence="5 8" id="KW-0460">Magnesium</keyword>
<keyword evidence="11" id="KW-1185">Reference proteome</keyword>
<evidence type="ECO:0000256" key="4">
    <source>
        <dbReference type="ARBA" id="ARBA00022832"/>
    </source>
</evidence>
<dbReference type="KEGG" id="lng:BSQ50_01930"/>
<comment type="catalytic activity">
    <reaction evidence="8">
        <text>apo-[ACP] + CoA = holo-[ACP] + adenosine 3',5'-bisphosphate + H(+)</text>
        <dbReference type="Rhea" id="RHEA:12068"/>
        <dbReference type="Rhea" id="RHEA-COMP:9685"/>
        <dbReference type="Rhea" id="RHEA-COMP:9690"/>
        <dbReference type="ChEBI" id="CHEBI:15378"/>
        <dbReference type="ChEBI" id="CHEBI:29999"/>
        <dbReference type="ChEBI" id="CHEBI:57287"/>
        <dbReference type="ChEBI" id="CHEBI:58343"/>
        <dbReference type="ChEBI" id="CHEBI:64479"/>
        <dbReference type="EC" id="2.7.8.7"/>
    </reaction>
</comment>
<keyword evidence="4 8" id="KW-0276">Fatty acid metabolism</keyword>
<comment type="function">
    <text evidence="8">Transfers the 4'-phosphopantetheine moiety from coenzyme A to a Ser of acyl-carrier-protein.</text>
</comment>
<sequence length="127" mass="14287">MIYGIGIDLTEIQRVEQAWKKNYNFVKRVLTPAELKVFENYKGQRKAEFIAGRFSAKESFSKAFGTGIGSAVTFQDLEIIPDTVTGKPIFTLYPQAERLEAQISISHTATLVMTEVILEKREKIANG</sequence>
<dbReference type="InterPro" id="IPR008278">
    <property type="entry name" value="4-PPantetheinyl_Trfase_dom"/>
</dbReference>
<dbReference type="RefSeq" id="WP_057885692.1">
    <property type="nucleotide sequence ID" value="NZ_CP018180.1"/>
</dbReference>
<comment type="similarity">
    <text evidence="8">Belongs to the P-Pant transferase superfamily. AcpS family.</text>
</comment>
<dbReference type="GeneID" id="78522326"/>
<dbReference type="NCBIfam" id="TIGR00516">
    <property type="entry name" value="acpS"/>
    <property type="match status" value="1"/>
</dbReference>
<evidence type="ECO:0000256" key="7">
    <source>
        <dbReference type="ARBA" id="ARBA00023160"/>
    </source>
</evidence>
<dbReference type="InterPro" id="IPR037143">
    <property type="entry name" value="4-PPantetheinyl_Trfase_dom_sf"/>
</dbReference>
<proteinExistence type="inferred from homology"/>
<keyword evidence="7 8" id="KW-0275">Fatty acid biosynthesis</keyword>
<organism evidence="10 11">
    <name type="scientific">Liquorilactobacillus nagelii</name>
    <dbReference type="NCBI Taxonomy" id="82688"/>
    <lineage>
        <taxon>Bacteria</taxon>
        <taxon>Bacillati</taxon>
        <taxon>Bacillota</taxon>
        <taxon>Bacilli</taxon>
        <taxon>Lactobacillales</taxon>
        <taxon>Lactobacillaceae</taxon>
        <taxon>Liquorilactobacillus</taxon>
    </lineage>
</organism>
<dbReference type="GO" id="GO:0006633">
    <property type="term" value="P:fatty acid biosynthetic process"/>
    <property type="evidence" value="ECO:0007669"/>
    <property type="project" value="UniProtKB-UniRule"/>
</dbReference>
<evidence type="ECO:0000256" key="1">
    <source>
        <dbReference type="ARBA" id="ARBA00022516"/>
    </source>
</evidence>
<dbReference type="SUPFAM" id="SSF56214">
    <property type="entry name" value="4'-phosphopantetheinyl transferase"/>
    <property type="match status" value="1"/>
</dbReference>
<comment type="subcellular location">
    <subcellularLocation>
        <location evidence="8">Cytoplasm</location>
    </subcellularLocation>
</comment>
<evidence type="ECO:0000256" key="5">
    <source>
        <dbReference type="ARBA" id="ARBA00022842"/>
    </source>
</evidence>
<dbReference type="Gene3D" id="3.90.470.20">
    <property type="entry name" value="4'-phosphopantetheinyl transferase domain"/>
    <property type="match status" value="1"/>
</dbReference>
<evidence type="ECO:0000256" key="3">
    <source>
        <dbReference type="ARBA" id="ARBA00022723"/>
    </source>
</evidence>